<reference evidence="2 3" key="1">
    <citation type="submission" date="2019-02" db="EMBL/GenBank/DDBJ databases">
        <title>Deep-cultivation of Planctomycetes and their phenomic and genomic characterization uncovers novel biology.</title>
        <authorList>
            <person name="Wiegand S."/>
            <person name="Jogler M."/>
            <person name="Boedeker C."/>
            <person name="Pinto D."/>
            <person name="Vollmers J."/>
            <person name="Rivas-Marin E."/>
            <person name="Kohn T."/>
            <person name="Peeters S.H."/>
            <person name="Heuer A."/>
            <person name="Rast P."/>
            <person name="Oberbeckmann S."/>
            <person name="Bunk B."/>
            <person name="Jeske O."/>
            <person name="Meyerdierks A."/>
            <person name="Storesund J.E."/>
            <person name="Kallscheuer N."/>
            <person name="Luecker S."/>
            <person name="Lage O.M."/>
            <person name="Pohl T."/>
            <person name="Merkel B.J."/>
            <person name="Hornburger P."/>
            <person name="Mueller R.-W."/>
            <person name="Bruemmer F."/>
            <person name="Labrenz M."/>
            <person name="Spormann A.M."/>
            <person name="Op den Camp H."/>
            <person name="Overmann J."/>
            <person name="Amann R."/>
            <person name="Jetten M.S.M."/>
            <person name="Mascher T."/>
            <person name="Medema M.H."/>
            <person name="Devos D.P."/>
            <person name="Kaster A.-K."/>
            <person name="Ovreas L."/>
            <person name="Rohde M."/>
            <person name="Galperin M.Y."/>
            <person name="Jogler C."/>
        </authorList>
    </citation>
    <scope>NUCLEOTIDE SEQUENCE [LARGE SCALE GENOMIC DNA]</scope>
    <source>
        <strain evidence="2 3">ETA_A1</strain>
    </source>
</reference>
<dbReference type="AlphaFoldDB" id="A0A517XTY1"/>
<dbReference type="SMART" id="SM00849">
    <property type="entry name" value="Lactamase_B"/>
    <property type="match status" value="1"/>
</dbReference>
<evidence type="ECO:0000313" key="3">
    <source>
        <dbReference type="Proteomes" id="UP000319576"/>
    </source>
</evidence>
<protein>
    <submittedName>
        <fullName evidence="2">Hydroxyacylglutathione hydrolase</fullName>
        <ecNumber evidence="2">3.1.2.6</ecNumber>
    </submittedName>
</protein>
<dbReference type="PANTHER" id="PTHR42773">
    <property type="entry name" value="METALLO-BETA-LACTAMASE-RELATED"/>
    <property type="match status" value="1"/>
</dbReference>
<organism evidence="2 3">
    <name type="scientific">Urbifossiella limnaea</name>
    <dbReference type="NCBI Taxonomy" id="2528023"/>
    <lineage>
        <taxon>Bacteria</taxon>
        <taxon>Pseudomonadati</taxon>
        <taxon>Planctomycetota</taxon>
        <taxon>Planctomycetia</taxon>
        <taxon>Gemmatales</taxon>
        <taxon>Gemmataceae</taxon>
        <taxon>Urbifossiella</taxon>
    </lineage>
</organism>
<dbReference type="OrthoDB" id="9802248at2"/>
<feature type="domain" description="Metallo-beta-lactamase" evidence="1">
    <location>
        <begin position="61"/>
        <end position="219"/>
    </location>
</feature>
<dbReference type="InterPro" id="IPR036866">
    <property type="entry name" value="RibonucZ/Hydroxyglut_hydro"/>
</dbReference>
<gene>
    <name evidence="2" type="primary">gloB_2</name>
    <name evidence="2" type="ORF">ETAA1_29340</name>
</gene>
<dbReference type="KEGG" id="uli:ETAA1_29340"/>
<dbReference type="Gene3D" id="3.60.15.10">
    <property type="entry name" value="Ribonuclease Z/Hydroxyacylglutathione hydrolase-like"/>
    <property type="match status" value="1"/>
</dbReference>
<proteinExistence type="predicted"/>
<dbReference type="EC" id="3.1.2.6" evidence="2"/>
<dbReference type="EMBL" id="CP036273">
    <property type="protein sequence ID" value="QDU20971.1"/>
    <property type="molecule type" value="Genomic_DNA"/>
</dbReference>
<evidence type="ECO:0000259" key="1">
    <source>
        <dbReference type="SMART" id="SM00849"/>
    </source>
</evidence>
<dbReference type="PANTHER" id="PTHR42773:SF1">
    <property type="entry name" value="METALLO-BETA-LACTAMASE FAMILY PROTEIN"/>
    <property type="match status" value="1"/>
</dbReference>
<keyword evidence="3" id="KW-1185">Reference proteome</keyword>
<name>A0A517XTY1_9BACT</name>
<dbReference type="InterPro" id="IPR001279">
    <property type="entry name" value="Metallo-B-lactamas"/>
</dbReference>
<sequence>MKAQPTARAERRVALQALLACPTGSIGCLGDDDVKAVTDDFPHVIEEPVYYCGYYSPKSYGGNSYFVRHAAGNWLIDAPKFVAPLVRRLEALGGVAHFFLTHRDDVADADRFAAHFHAHRVIHRAELSSQPGAEVVLDGGGPWALAPGFLAIPTPGHTEGHCALLVQDRFLFTGDHLDWDRDKQRLAASENYCWYSWPQQADSMRRLADYRFEWVLPGHGQRVRLPADEMRAEVLRLADEMRSGEV</sequence>
<dbReference type="GO" id="GO:0004416">
    <property type="term" value="F:hydroxyacylglutathione hydrolase activity"/>
    <property type="evidence" value="ECO:0007669"/>
    <property type="project" value="UniProtKB-EC"/>
</dbReference>
<dbReference type="SUPFAM" id="SSF56281">
    <property type="entry name" value="Metallo-hydrolase/oxidoreductase"/>
    <property type="match status" value="1"/>
</dbReference>
<keyword evidence="2" id="KW-0378">Hydrolase</keyword>
<accession>A0A517XTY1</accession>
<dbReference type="CDD" id="cd07727">
    <property type="entry name" value="YmaE-like_MBL-fold"/>
    <property type="match status" value="1"/>
</dbReference>
<dbReference type="PROSITE" id="PS51257">
    <property type="entry name" value="PROKAR_LIPOPROTEIN"/>
    <property type="match status" value="1"/>
</dbReference>
<dbReference type="Proteomes" id="UP000319576">
    <property type="component" value="Chromosome"/>
</dbReference>
<evidence type="ECO:0000313" key="2">
    <source>
        <dbReference type="EMBL" id="QDU20971.1"/>
    </source>
</evidence>